<evidence type="ECO:0000256" key="13">
    <source>
        <dbReference type="ARBA" id="ARBA00023136"/>
    </source>
</evidence>
<dbReference type="CTD" id="39720"/>
<feature type="transmembrane region" description="Helical" evidence="19">
    <location>
        <begin position="35"/>
        <end position="57"/>
    </location>
</feature>
<evidence type="ECO:0000256" key="4">
    <source>
        <dbReference type="ARBA" id="ARBA00016120"/>
    </source>
</evidence>
<comment type="similarity">
    <text evidence="3">Belongs to the calcium channel flower family.</text>
</comment>
<dbReference type="GO" id="GO:0005768">
    <property type="term" value="C:endosome"/>
    <property type="evidence" value="ECO:0007669"/>
    <property type="project" value="UniProtKB-SubCell"/>
</dbReference>
<evidence type="ECO:0000256" key="11">
    <source>
        <dbReference type="ARBA" id="ARBA00022989"/>
    </source>
</evidence>
<dbReference type="RefSeq" id="XP_025425091.1">
    <property type="nucleotide sequence ID" value="XM_025569306.1"/>
</dbReference>
<evidence type="ECO:0000256" key="16">
    <source>
        <dbReference type="ARBA" id="ARBA00023329"/>
    </source>
</evidence>
<dbReference type="GO" id="GO:0006897">
    <property type="term" value="P:endocytosis"/>
    <property type="evidence" value="ECO:0007669"/>
    <property type="project" value="UniProtKB-KW"/>
</dbReference>
<keyword evidence="16" id="KW-0968">Cytoplasmic vesicle</keyword>
<evidence type="ECO:0000256" key="5">
    <source>
        <dbReference type="ARBA" id="ARBA00022448"/>
    </source>
</evidence>
<dbReference type="GeneID" id="112693995"/>
<evidence type="ECO:0000256" key="1">
    <source>
        <dbReference type="ARBA" id="ARBA00004177"/>
    </source>
</evidence>
<dbReference type="GO" id="GO:0030672">
    <property type="term" value="C:synaptic vesicle membrane"/>
    <property type="evidence" value="ECO:0007669"/>
    <property type="project" value="UniProtKB-SubCell"/>
</dbReference>
<comment type="subunit">
    <text evidence="18">Homomultimer. Associates with the dally/ magu complex.</text>
</comment>
<name>A0A8B8GR53_9HEMI</name>
<keyword evidence="13 19" id="KW-0472">Membrane</keyword>
<reference evidence="21" key="1">
    <citation type="submission" date="2025-08" db="UniProtKB">
        <authorList>
            <consortium name="RefSeq"/>
        </authorList>
    </citation>
    <scope>IDENTIFICATION</scope>
    <source>
        <tissue evidence="21">Whole body</tissue>
    </source>
</reference>
<keyword evidence="9 19" id="KW-0812">Transmembrane</keyword>
<evidence type="ECO:0000256" key="18">
    <source>
        <dbReference type="ARBA" id="ARBA00046506"/>
    </source>
</evidence>
<comment type="subcellular location">
    <subcellularLocation>
        <location evidence="2">Cytoplasmic vesicle</location>
        <location evidence="2">Secretory vesicle</location>
        <location evidence="2">Synaptic vesicle membrane</location>
        <topology evidence="2">Multi-pass membrane protein</topology>
    </subcellularLocation>
    <subcellularLocation>
        <location evidence="1">Endosome</location>
    </subcellularLocation>
    <subcellularLocation>
        <location evidence="17">Presynaptic cell membrane</location>
    </subcellularLocation>
</comment>
<dbReference type="Pfam" id="PF10233">
    <property type="entry name" value="Cg6151-P"/>
    <property type="match status" value="1"/>
</dbReference>
<keyword evidence="12" id="KW-0406">Ion transport</keyword>
<protein>
    <recommendedName>
        <fullName evidence="4">Calcium channel flower</fullName>
    </recommendedName>
</protein>
<dbReference type="GO" id="GO:0042734">
    <property type="term" value="C:presynaptic membrane"/>
    <property type="evidence" value="ECO:0007669"/>
    <property type="project" value="UniProtKB-SubCell"/>
</dbReference>
<keyword evidence="6" id="KW-0106">Calcium</keyword>
<evidence type="ECO:0000256" key="19">
    <source>
        <dbReference type="SAM" id="Phobius"/>
    </source>
</evidence>
<evidence type="ECO:0000256" key="10">
    <source>
        <dbReference type="ARBA" id="ARBA00022753"/>
    </source>
</evidence>
<evidence type="ECO:0000256" key="12">
    <source>
        <dbReference type="ARBA" id="ARBA00023065"/>
    </source>
</evidence>
<evidence type="ECO:0000256" key="15">
    <source>
        <dbReference type="ARBA" id="ARBA00023303"/>
    </source>
</evidence>
<keyword evidence="15" id="KW-0407">Ion channel</keyword>
<dbReference type="AlphaFoldDB" id="A0A8B8GR53"/>
<feature type="transmembrane region" description="Helical" evidence="19">
    <location>
        <begin position="125"/>
        <end position="144"/>
    </location>
</feature>
<feature type="transmembrane region" description="Helical" evidence="19">
    <location>
        <begin position="69"/>
        <end position="90"/>
    </location>
</feature>
<evidence type="ECO:0000256" key="17">
    <source>
        <dbReference type="ARBA" id="ARBA00034111"/>
    </source>
</evidence>
<evidence type="ECO:0000256" key="6">
    <source>
        <dbReference type="ARBA" id="ARBA00022568"/>
    </source>
</evidence>
<evidence type="ECO:0000313" key="20">
    <source>
        <dbReference type="Proteomes" id="UP000694846"/>
    </source>
</evidence>
<sequence length="162" mass="17739">MSMGDKVTNIWKRASDEGENREEIPWHLKYGGRTLGTFAGIVNIFTGIWNAVAILFLNTDCVFGGAIQLLVGFLLIALEAPFLCVFIDYMQQVSDIAESKPYWTRAVFYIIVSIIPLILCFGPSTLIASALVFCTGLLYGLMSVGKKASADQMKSTASTLEP</sequence>
<accession>A0A8B8GR53</accession>
<dbReference type="Proteomes" id="UP000694846">
    <property type="component" value="Unplaced"/>
</dbReference>
<evidence type="ECO:0000256" key="14">
    <source>
        <dbReference type="ARBA" id="ARBA00023273"/>
    </source>
</evidence>
<evidence type="ECO:0000256" key="2">
    <source>
        <dbReference type="ARBA" id="ARBA00004644"/>
    </source>
</evidence>
<dbReference type="InterPro" id="IPR019365">
    <property type="entry name" value="TVP18/Ca-channel_flower"/>
</dbReference>
<dbReference type="PANTHER" id="PTHR13314:SF2">
    <property type="entry name" value="CALCIUM CHANNEL FLOWER HOMOLOG"/>
    <property type="match status" value="1"/>
</dbReference>
<keyword evidence="5" id="KW-0813">Transport</keyword>
<keyword evidence="6" id="KW-0109">Calcium transport</keyword>
<dbReference type="OrthoDB" id="9934994at2759"/>
<evidence type="ECO:0000256" key="3">
    <source>
        <dbReference type="ARBA" id="ARBA00010023"/>
    </source>
</evidence>
<keyword evidence="14" id="KW-0966">Cell projection</keyword>
<feature type="transmembrane region" description="Helical" evidence="19">
    <location>
        <begin position="102"/>
        <end position="119"/>
    </location>
</feature>
<keyword evidence="11 19" id="KW-1133">Transmembrane helix</keyword>
<proteinExistence type="inferred from homology"/>
<keyword evidence="8" id="KW-0107">Calcium channel</keyword>
<evidence type="ECO:0000313" key="21">
    <source>
        <dbReference type="RefSeq" id="XP_025425091.1"/>
    </source>
</evidence>
<evidence type="ECO:0000256" key="7">
    <source>
        <dbReference type="ARBA" id="ARBA00022583"/>
    </source>
</evidence>
<keyword evidence="20" id="KW-1185">Reference proteome</keyword>
<evidence type="ECO:0000256" key="9">
    <source>
        <dbReference type="ARBA" id="ARBA00022692"/>
    </source>
</evidence>
<dbReference type="SMART" id="SM01077">
    <property type="entry name" value="Cg6151-P"/>
    <property type="match status" value="1"/>
</dbReference>
<evidence type="ECO:0000256" key="8">
    <source>
        <dbReference type="ARBA" id="ARBA00022673"/>
    </source>
</evidence>
<dbReference type="GO" id="GO:0005262">
    <property type="term" value="F:calcium channel activity"/>
    <property type="evidence" value="ECO:0007669"/>
    <property type="project" value="UniProtKB-KW"/>
</dbReference>
<keyword evidence="7" id="KW-0254">Endocytosis</keyword>
<dbReference type="PANTHER" id="PTHR13314">
    <property type="entry name" value="CALCIUM CHANNEL FLOWER HOMOLOG"/>
    <property type="match status" value="1"/>
</dbReference>
<keyword evidence="10" id="KW-0967">Endosome</keyword>
<organism evidence="20 21">
    <name type="scientific">Sipha flava</name>
    <name type="common">yellow sugarcane aphid</name>
    <dbReference type="NCBI Taxonomy" id="143950"/>
    <lineage>
        <taxon>Eukaryota</taxon>
        <taxon>Metazoa</taxon>
        <taxon>Ecdysozoa</taxon>
        <taxon>Arthropoda</taxon>
        <taxon>Hexapoda</taxon>
        <taxon>Insecta</taxon>
        <taxon>Pterygota</taxon>
        <taxon>Neoptera</taxon>
        <taxon>Paraneoptera</taxon>
        <taxon>Hemiptera</taxon>
        <taxon>Sternorrhyncha</taxon>
        <taxon>Aphidomorpha</taxon>
        <taxon>Aphidoidea</taxon>
        <taxon>Aphididae</taxon>
        <taxon>Sipha</taxon>
    </lineage>
</organism>
<gene>
    <name evidence="21" type="primary">LOC112693995</name>
</gene>